<evidence type="ECO:0000313" key="6">
    <source>
        <dbReference type="EMBL" id="KAL0068281.1"/>
    </source>
</evidence>
<keyword evidence="1" id="KW-0479">Metal-binding</keyword>
<dbReference type="InterPro" id="IPR002893">
    <property type="entry name" value="Znf_MYND"/>
</dbReference>
<feature type="domain" description="MYND-type" evidence="5">
    <location>
        <begin position="407"/>
        <end position="457"/>
    </location>
</feature>
<evidence type="ECO:0000256" key="4">
    <source>
        <dbReference type="PROSITE-ProRule" id="PRU00134"/>
    </source>
</evidence>
<proteinExistence type="predicted"/>
<dbReference type="Proteomes" id="UP001437256">
    <property type="component" value="Unassembled WGS sequence"/>
</dbReference>
<dbReference type="PROSITE" id="PS01360">
    <property type="entry name" value="ZF_MYND_1"/>
    <property type="match status" value="1"/>
</dbReference>
<name>A0ABR3A4L3_9AGAR</name>
<evidence type="ECO:0000256" key="2">
    <source>
        <dbReference type="ARBA" id="ARBA00022771"/>
    </source>
</evidence>
<gene>
    <name evidence="6" type="ORF">AAF712_004668</name>
</gene>
<dbReference type="Gene3D" id="6.10.140.2220">
    <property type="match status" value="1"/>
</dbReference>
<sequence>MRAIANLIPRYLSGRPPSRIDPCNLDYASRKAAEAFRQTAVDLHHYHVVNATIGAMTRNWSRIWPWIKAFSKGTLDAPSSAISKNGITITFLETLPLLLTYPVRSPHCTNLHDDLESILNSTPEVLAVATEMWLYSHEAGLANTEIAESLSNASDILLETHMKHDKALSIRMKGKVWVELERALNQPRWDIPHFLMAQIVHFAGKPRIDCVGLRSALLFMNALPKSASNSTMFGFNSFLAKDGIQWLCKIYARLSSPTYSQPVPTNTQFDHVAVCLLQCLAFIYHAVYSNAYSLIPALDDGLLVSIFKTQEILLEDTRRTRGTTCDSVIMGCCLILDLIATRLVHRSILVWVLHSIRRVQALDLDSDDYMDRFAGDNERFRILWSTVKQEAWRRQKRAMNPSGTFAPLACGYSECVNDDLGSDLMHPKLRWCAGCKSDVYCSKICQKAAWGTHKVTCVEFQALIRSGELLRGHISRFDWLFLRHQVVEDYLSNKEKVKEASERYDAENPGDDLWNRQVVLRMEYSTQPVGFIVESAEDARECMDAHVKAGCLIAGTQKVWDGHLAAMAVVPFVSGPVIIYI</sequence>
<dbReference type="Pfam" id="PF01753">
    <property type="entry name" value="zf-MYND"/>
    <property type="match status" value="1"/>
</dbReference>
<accession>A0ABR3A4L3</accession>
<dbReference type="PROSITE" id="PS50865">
    <property type="entry name" value="ZF_MYND_2"/>
    <property type="match status" value="1"/>
</dbReference>
<organism evidence="6 7">
    <name type="scientific">Marasmius tenuissimus</name>
    <dbReference type="NCBI Taxonomy" id="585030"/>
    <lineage>
        <taxon>Eukaryota</taxon>
        <taxon>Fungi</taxon>
        <taxon>Dikarya</taxon>
        <taxon>Basidiomycota</taxon>
        <taxon>Agaricomycotina</taxon>
        <taxon>Agaricomycetes</taxon>
        <taxon>Agaricomycetidae</taxon>
        <taxon>Agaricales</taxon>
        <taxon>Marasmiineae</taxon>
        <taxon>Marasmiaceae</taxon>
        <taxon>Marasmius</taxon>
    </lineage>
</organism>
<evidence type="ECO:0000256" key="1">
    <source>
        <dbReference type="ARBA" id="ARBA00022723"/>
    </source>
</evidence>
<protein>
    <recommendedName>
        <fullName evidence="5">MYND-type domain-containing protein</fullName>
    </recommendedName>
</protein>
<evidence type="ECO:0000259" key="5">
    <source>
        <dbReference type="PROSITE" id="PS50865"/>
    </source>
</evidence>
<dbReference type="SUPFAM" id="SSF144232">
    <property type="entry name" value="HIT/MYND zinc finger-like"/>
    <property type="match status" value="1"/>
</dbReference>
<reference evidence="6 7" key="1">
    <citation type="submission" date="2024-05" db="EMBL/GenBank/DDBJ databases">
        <title>A draft genome resource for the thread blight pathogen Marasmius tenuissimus strain MS-2.</title>
        <authorList>
            <person name="Yulfo-Soto G.E."/>
            <person name="Baruah I.K."/>
            <person name="Amoako-Attah I."/>
            <person name="Bukari Y."/>
            <person name="Meinhardt L.W."/>
            <person name="Bailey B.A."/>
            <person name="Cohen S.P."/>
        </authorList>
    </citation>
    <scope>NUCLEOTIDE SEQUENCE [LARGE SCALE GENOMIC DNA]</scope>
    <source>
        <strain evidence="6 7">MS-2</strain>
    </source>
</reference>
<evidence type="ECO:0000256" key="3">
    <source>
        <dbReference type="ARBA" id="ARBA00022833"/>
    </source>
</evidence>
<keyword evidence="3" id="KW-0862">Zinc</keyword>
<keyword evidence="2 4" id="KW-0863">Zinc-finger</keyword>
<keyword evidence="7" id="KW-1185">Reference proteome</keyword>
<comment type="caution">
    <text evidence="6">The sequence shown here is derived from an EMBL/GenBank/DDBJ whole genome shotgun (WGS) entry which is preliminary data.</text>
</comment>
<evidence type="ECO:0000313" key="7">
    <source>
        <dbReference type="Proteomes" id="UP001437256"/>
    </source>
</evidence>
<dbReference type="EMBL" id="JBBXMP010000019">
    <property type="protein sequence ID" value="KAL0068281.1"/>
    <property type="molecule type" value="Genomic_DNA"/>
</dbReference>